<dbReference type="RefSeq" id="WP_254426612.1">
    <property type="nucleotide sequence ID" value="NZ_JBHSUS010000001.1"/>
</dbReference>
<protein>
    <submittedName>
        <fullName evidence="2">YybH family protein</fullName>
    </submittedName>
</protein>
<gene>
    <name evidence="2" type="ORF">ACFP85_01705</name>
</gene>
<sequence length="170" mass="18570">MLYVAYQELFIKKFKYVVLVVFTLLGLNACSERQQALTPAQVRQIETQIQQSFDALVAASEALDTERYFALIDPDKFVGLNADGSNWNSFADLKALIEPGFNAVAKIESLTFSNVRISVIDANTAILVNQYQQTVLLKDGTTHSGAGGGTQVWSKTSGEWLLVSISASGE</sequence>
<dbReference type="Proteomes" id="UP001596364">
    <property type="component" value="Unassembled WGS sequence"/>
</dbReference>
<name>A0ABW1XFM9_9ALTE</name>
<organism evidence="2 3">
    <name type="scientific">Pseudobowmanella zhangzhouensis</name>
    <dbReference type="NCBI Taxonomy" id="1537679"/>
    <lineage>
        <taxon>Bacteria</taxon>
        <taxon>Pseudomonadati</taxon>
        <taxon>Pseudomonadota</taxon>
        <taxon>Gammaproteobacteria</taxon>
        <taxon>Alteromonadales</taxon>
        <taxon>Alteromonadaceae</taxon>
    </lineage>
</organism>
<evidence type="ECO:0000259" key="1">
    <source>
        <dbReference type="Pfam" id="PF13474"/>
    </source>
</evidence>
<dbReference type="InterPro" id="IPR032710">
    <property type="entry name" value="NTF2-like_dom_sf"/>
</dbReference>
<feature type="domain" description="SnoaL-like" evidence="1">
    <location>
        <begin position="49"/>
        <end position="168"/>
    </location>
</feature>
<evidence type="ECO:0000313" key="3">
    <source>
        <dbReference type="Proteomes" id="UP001596364"/>
    </source>
</evidence>
<keyword evidence="3" id="KW-1185">Reference proteome</keyword>
<evidence type="ECO:0000313" key="2">
    <source>
        <dbReference type="EMBL" id="MFC6438868.1"/>
    </source>
</evidence>
<dbReference type="EMBL" id="JBHSUS010000001">
    <property type="protein sequence ID" value="MFC6438868.1"/>
    <property type="molecule type" value="Genomic_DNA"/>
</dbReference>
<dbReference type="InterPro" id="IPR037401">
    <property type="entry name" value="SnoaL-like"/>
</dbReference>
<proteinExistence type="predicted"/>
<reference evidence="3" key="1">
    <citation type="journal article" date="2019" name="Int. J. Syst. Evol. Microbiol.">
        <title>The Global Catalogue of Microorganisms (GCM) 10K type strain sequencing project: providing services to taxonomists for standard genome sequencing and annotation.</title>
        <authorList>
            <consortium name="The Broad Institute Genomics Platform"/>
            <consortium name="The Broad Institute Genome Sequencing Center for Infectious Disease"/>
            <person name="Wu L."/>
            <person name="Ma J."/>
        </authorList>
    </citation>
    <scope>NUCLEOTIDE SEQUENCE [LARGE SCALE GENOMIC DNA]</scope>
    <source>
        <strain evidence="3">CGMCC 1.16031</strain>
    </source>
</reference>
<accession>A0ABW1XFM9</accession>
<comment type="caution">
    <text evidence="2">The sequence shown here is derived from an EMBL/GenBank/DDBJ whole genome shotgun (WGS) entry which is preliminary data.</text>
</comment>
<dbReference type="Gene3D" id="3.10.450.50">
    <property type="match status" value="1"/>
</dbReference>
<dbReference type="Pfam" id="PF13474">
    <property type="entry name" value="SnoaL_3"/>
    <property type="match status" value="1"/>
</dbReference>
<dbReference type="SUPFAM" id="SSF54427">
    <property type="entry name" value="NTF2-like"/>
    <property type="match status" value="1"/>
</dbReference>